<dbReference type="AlphaFoldDB" id="A0A9Q0ENM2"/>
<proteinExistence type="predicted"/>
<evidence type="ECO:0000313" key="1">
    <source>
        <dbReference type="EMBL" id="KAJ3610356.1"/>
    </source>
</evidence>
<reference evidence="1" key="1">
    <citation type="submission" date="2022-07" db="EMBL/GenBank/DDBJ databases">
        <title>Chromosome-level genome of Muraenolepis orangiensis.</title>
        <authorList>
            <person name="Kim J."/>
        </authorList>
    </citation>
    <scope>NUCLEOTIDE SEQUENCE</scope>
    <source>
        <strain evidence="1">KU_S4_2022</strain>
        <tissue evidence="1">Muscle</tissue>
    </source>
</reference>
<gene>
    <name evidence="1" type="ORF">NHX12_022448</name>
</gene>
<sequence>MVDQYVAAWWMVDIRTYGGSVRGRMVDGGYQDVWWISTWPHGGWWISGRMVDQYVAAWWMVDIRTANSKQNTRSQRRNLRLNSRSPQRSRSVHARGILGSSCSPVLAVIALDMNHGSENLLYVSSSTCYNGDILPPPAITGIFFLHLL</sequence>
<protein>
    <submittedName>
        <fullName evidence="1">Uncharacterized protein</fullName>
    </submittedName>
</protein>
<accession>A0A9Q0ENM2</accession>
<dbReference type="Proteomes" id="UP001148018">
    <property type="component" value="Unassembled WGS sequence"/>
</dbReference>
<organism evidence="1 2">
    <name type="scientific">Muraenolepis orangiensis</name>
    <name type="common">Patagonian moray cod</name>
    <dbReference type="NCBI Taxonomy" id="630683"/>
    <lineage>
        <taxon>Eukaryota</taxon>
        <taxon>Metazoa</taxon>
        <taxon>Chordata</taxon>
        <taxon>Craniata</taxon>
        <taxon>Vertebrata</taxon>
        <taxon>Euteleostomi</taxon>
        <taxon>Actinopterygii</taxon>
        <taxon>Neopterygii</taxon>
        <taxon>Teleostei</taxon>
        <taxon>Neoteleostei</taxon>
        <taxon>Acanthomorphata</taxon>
        <taxon>Zeiogadaria</taxon>
        <taxon>Gadariae</taxon>
        <taxon>Gadiformes</taxon>
        <taxon>Muraenolepidoidei</taxon>
        <taxon>Muraenolepididae</taxon>
        <taxon>Muraenolepis</taxon>
    </lineage>
</organism>
<name>A0A9Q0ENM2_9TELE</name>
<evidence type="ECO:0000313" key="2">
    <source>
        <dbReference type="Proteomes" id="UP001148018"/>
    </source>
</evidence>
<comment type="caution">
    <text evidence="1">The sequence shown here is derived from an EMBL/GenBank/DDBJ whole genome shotgun (WGS) entry which is preliminary data.</text>
</comment>
<dbReference type="EMBL" id="JANIIK010000038">
    <property type="protein sequence ID" value="KAJ3610356.1"/>
    <property type="molecule type" value="Genomic_DNA"/>
</dbReference>
<keyword evidence="2" id="KW-1185">Reference proteome</keyword>